<evidence type="ECO:0000313" key="1">
    <source>
        <dbReference type="EMBL" id="KAL2744539.1"/>
    </source>
</evidence>
<protein>
    <submittedName>
        <fullName evidence="1">Uncharacterized protein</fullName>
    </submittedName>
</protein>
<dbReference type="AlphaFoldDB" id="A0ABD2CIK7"/>
<sequence length="72" mass="8611">MKIVVVYIYKLELICLLCKKNTTENLKSVVNIFQQLLQIIIHAITICTNLSRRYGPCQIYDRYYQYRILNPL</sequence>
<evidence type="ECO:0000313" key="2">
    <source>
        <dbReference type="Proteomes" id="UP001607303"/>
    </source>
</evidence>
<name>A0ABD2CIK7_VESMC</name>
<dbReference type="Proteomes" id="UP001607303">
    <property type="component" value="Unassembled WGS sequence"/>
</dbReference>
<keyword evidence="2" id="KW-1185">Reference proteome</keyword>
<accession>A0ABD2CIK7</accession>
<organism evidence="1 2">
    <name type="scientific">Vespula maculifrons</name>
    <name type="common">Eastern yellow jacket</name>
    <name type="synonym">Wasp</name>
    <dbReference type="NCBI Taxonomy" id="7453"/>
    <lineage>
        <taxon>Eukaryota</taxon>
        <taxon>Metazoa</taxon>
        <taxon>Ecdysozoa</taxon>
        <taxon>Arthropoda</taxon>
        <taxon>Hexapoda</taxon>
        <taxon>Insecta</taxon>
        <taxon>Pterygota</taxon>
        <taxon>Neoptera</taxon>
        <taxon>Endopterygota</taxon>
        <taxon>Hymenoptera</taxon>
        <taxon>Apocrita</taxon>
        <taxon>Aculeata</taxon>
        <taxon>Vespoidea</taxon>
        <taxon>Vespidae</taxon>
        <taxon>Vespinae</taxon>
        <taxon>Vespula</taxon>
    </lineage>
</organism>
<comment type="caution">
    <text evidence="1">The sequence shown here is derived from an EMBL/GenBank/DDBJ whole genome shotgun (WGS) entry which is preliminary data.</text>
</comment>
<proteinExistence type="predicted"/>
<dbReference type="EMBL" id="JAYRBN010000050">
    <property type="protein sequence ID" value="KAL2744539.1"/>
    <property type="molecule type" value="Genomic_DNA"/>
</dbReference>
<gene>
    <name evidence="1" type="ORF">V1477_007081</name>
</gene>
<reference evidence="1 2" key="1">
    <citation type="journal article" date="2024" name="Ann. Entomol. Soc. Am.">
        <title>Genomic analyses of the southern and eastern yellowjacket wasps (Hymenoptera: Vespidae) reveal evolutionary signatures of social life.</title>
        <authorList>
            <person name="Catto M.A."/>
            <person name="Caine P.B."/>
            <person name="Orr S.E."/>
            <person name="Hunt B.G."/>
            <person name="Goodisman M.A.D."/>
        </authorList>
    </citation>
    <scope>NUCLEOTIDE SEQUENCE [LARGE SCALE GENOMIC DNA]</scope>
    <source>
        <strain evidence="1">232</strain>
        <tissue evidence="1">Head and thorax</tissue>
    </source>
</reference>